<organism evidence="1 2">
    <name type="scientific">Rhizobium lentis</name>
    <dbReference type="NCBI Taxonomy" id="1138194"/>
    <lineage>
        <taxon>Bacteria</taxon>
        <taxon>Pseudomonadati</taxon>
        <taxon>Pseudomonadota</taxon>
        <taxon>Alphaproteobacteria</taxon>
        <taxon>Hyphomicrobiales</taxon>
        <taxon>Rhizobiaceae</taxon>
        <taxon>Rhizobium/Agrobacterium group</taxon>
        <taxon>Rhizobium</taxon>
    </lineage>
</organism>
<gene>
    <name evidence="1" type="ORF">HJB63_28360</name>
</gene>
<dbReference type="EMBL" id="JABDYC010000014">
    <property type="protein sequence ID" value="MBX5026428.1"/>
    <property type="molecule type" value="Genomic_DNA"/>
</dbReference>
<sequence>MVNAHLFFAKVPLLRHAHVIFEIYRCSQEDRHEQLSVAAGRTRDDPFDLPGAMLTTDELAVS</sequence>
<comment type="caution">
    <text evidence="1">The sequence shown here is derived from an EMBL/GenBank/DDBJ whole genome shotgun (WGS) entry which is preliminary data.</text>
</comment>
<accession>A0A9Q3MBW7</accession>
<dbReference type="AlphaFoldDB" id="A0A9Q3MBW7"/>
<dbReference type="RefSeq" id="WP_221108756.1">
    <property type="nucleotide sequence ID" value="NZ_JABDXY010000014.1"/>
</dbReference>
<reference evidence="1" key="1">
    <citation type="submission" date="2020-04" db="EMBL/GenBank/DDBJ databases">
        <title>Global-level population genomics: horizontal gene transfer, symbiosis and evolution in Rhizobia.</title>
        <authorList>
            <person name="Gai Y."/>
        </authorList>
    </citation>
    <scope>NUCLEOTIDE SEQUENCE</scope>
    <source>
        <strain evidence="1">BLR57</strain>
    </source>
</reference>
<name>A0A9Q3MBW7_9HYPH</name>
<evidence type="ECO:0000313" key="1">
    <source>
        <dbReference type="EMBL" id="MBX5026428.1"/>
    </source>
</evidence>
<protein>
    <submittedName>
        <fullName evidence="1">Uncharacterized protein</fullName>
    </submittedName>
</protein>
<dbReference type="Proteomes" id="UP000749740">
    <property type="component" value="Unassembled WGS sequence"/>
</dbReference>
<evidence type="ECO:0000313" key="2">
    <source>
        <dbReference type="Proteomes" id="UP000749740"/>
    </source>
</evidence>
<proteinExistence type="predicted"/>